<feature type="region of interest" description="Disordered" evidence="1">
    <location>
        <begin position="85"/>
        <end position="111"/>
    </location>
</feature>
<dbReference type="InterPro" id="IPR008729">
    <property type="entry name" value="PA_de_COase"/>
</dbReference>
<dbReference type="Pfam" id="PF05870">
    <property type="entry name" value="PA_decarbox"/>
    <property type="match status" value="1"/>
</dbReference>
<organism evidence="2 3">
    <name type="scientific">Streptomyces daghestanicus</name>
    <dbReference type="NCBI Taxonomy" id="66885"/>
    <lineage>
        <taxon>Bacteria</taxon>
        <taxon>Bacillati</taxon>
        <taxon>Actinomycetota</taxon>
        <taxon>Actinomycetes</taxon>
        <taxon>Kitasatosporales</taxon>
        <taxon>Streptomycetaceae</taxon>
        <taxon>Streptomyces</taxon>
    </lineage>
</organism>
<feature type="compositionally biased region" description="Basic residues" evidence="1">
    <location>
        <begin position="92"/>
        <end position="111"/>
    </location>
</feature>
<reference evidence="2" key="1">
    <citation type="submission" date="2024-05" db="EMBL/GenBank/DDBJ databases">
        <title>Whole genome shotgun sequence of Streptomyces daghestanicus NBRC 12762.</title>
        <authorList>
            <person name="Komaki H."/>
            <person name="Tamura T."/>
        </authorList>
    </citation>
    <scope>NUCLEOTIDE SEQUENCE</scope>
    <source>
        <strain evidence="2">NBRC 12762</strain>
    </source>
</reference>
<dbReference type="Gene3D" id="2.40.128.20">
    <property type="match status" value="1"/>
</dbReference>
<dbReference type="Proteomes" id="UP001052655">
    <property type="component" value="Unassembled WGS sequence"/>
</dbReference>
<accession>A0ABQ3QE89</accession>
<comment type="caution">
    <text evidence="2">The sequence shown here is derived from an EMBL/GenBank/DDBJ whole genome shotgun (WGS) entry which is preliminary data.</text>
</comment>
<evidence type="ECO:0000256" key="1">
    <source>
        <dbReference type="SAM" id="MobiDB-lite"/>
    </source>
</evidence>
<dbReference type="EMBL" id="BNDX01000018">
    <property type="protein sequence ID" value="GHI35559.1"/>
    <property type="molecule type" value="Genomic_DNA"/>
</dbReference>
<evidence type="ECO:0000313" key="2">
    <source>
        <dbReference type="EMBL" id="GHI35559.1"/>
    </source>
</evidence>
<dbReference type="InterPro" id="IPR012674">
    <property type="entry name" value="Calycin"/>
</dbReference>
<proteinExistence type="predicted"/>
<dbReference type="SUPFAM" id="SSF50814">
    <property type="entry name" value="Lipocalins"/>
    <property type="match status" value="1"/>
</dbReference>
<sequence length="111" mass="12881">MKYGDGQYKADWHEPTGTCVNLMFDVPRRLLHGTVLFPQWIAGDVGHPEKTMRCQNEFVDDVHRFRDEGPAYPYVTVPESARITYLEQVRPGQRRGRRRGSGPTSRRLHRA</sequence>
<name>A0ABQ3QE89_9ACTN</name>
<keyword evidence="3" id="KW-1185">Reference proteome</keyword>
<protein>
    <submittedName>
        <fullName evidence="2">Uncharacterized protein</fullName>
    </submittedName>
</protein>
<gene>
    <name evidence="2" type="ORF">Sdagh_72890</name>
</gene>
<evidence type="ECO:0000313" key="3">
    <source>
        <dbReference type="Proteomes" id="UP001052655"/>
    </source>
</evidence>